<dbReference type="PANTHER" id="PTHR33446:SF2">
    <property type="entry name" value="PROTEIN TONB"/>
    <property type="match status" value="1"/>
</dbReference>
<evidence type="ECO:0000259" key="12">
    <source>
        <dbReference type="PROSITE" id="PS52015"/>
    </source>
</evidence>
<evidence type="ECO:0000256" key="11">
    <source>
        <dbReference type="SAM" id="Phobius"/>
    </source>
</evidence>
<evidence type="ECO:0000256" key="10">
    <source>
        <dbReference type="SAM" id="MobiDB-lite"/>
    </source>
</evidence>
<evidence type="ECO:0000256" key="3">
    <source>
        <dbReference type="ARBA" id="ARBA00022448"/>
    </source>
</evidence>
<reference evidence="13 14" key="1">
    <citation type="submission" date="2019-02" db="EMBL/GenBank/DDBJ databases">
        <title>Deep-cultivation of Planctomycetes and their phenomic and genomic characterization uncovers novel biology.</title>
        <authorList>
            <person name="Wiegand S."/>
            <person name="Jogler M."/>
            <person name="Boedeker C."/>
            <person name="Pinto D."/>
            <person name="Vollmers J."/>
            <person name="Rivas-Marin E."/>
            <person name="Kohn T."/>
            <person name="Peeters S.H."/>
            <person name="Heuer A."/>
            <person name="Rast P."/>
            <person name="Oberbeckmann S."/>
            <person name="Bunk B."/>
            <person name="Jeske O."/>
            <person name="Meyerdierks A."/>
            <person name="Storesund J.E."/>
            <person name="Kallscheuer N."/>
            <person name="Luecker S."/>
            <person name="Lage O.M."/>
            <person name="Pohl T."/>
            <person name="Merkel B.J."/>
            <person name="Hornburger P."/>
            <person name="Mueller R.-W."/>
            <person name="Bruemmer F."/>
            <person name="Labrenz M."/>
            <person name="Spormann A.M."/>
            <person name="Op Den Camp H."/>
            <person name="Overmann J."/>
            <person name="Amann R."/>
            <person name="Jetten M.S.M."/>
            <person name="Mascher T."/>
            <person name="Medema M.H."/>
            <person name="Devos D.P."/>
            <person name="Kaster A.-K."/>
            <person name="Ovreas L."/>
            <person name="Rohde M."/>
            <person name="Galperin M.Y."/>
            <person name="Jogler C."/>
        </authorList>
    </citation>
    <scope>NUCLEOTIDE SEQUENCE [LARGE SCALE GENOMIC DNA]</scope>
    <source>
        <strain evidence="13 14">CA85</strain>
    </source>
</reference>
<dbReference type="Proteomes" id="UP000318053">
    <property type="component" value="Unassembled WGS sequence"/>
</dbReference>
<evidence type="ECO:0000256" key="1">
    <source>
        <dbReference type="ARBA" id="ARBA00004383"/>
    </source>
</evidence>
<evidence type="ECO:0000313" key="14">
    <source>
        <dbReference type="Proteomes" id="UP000318053"/>
    </source>
</evidence>
<evidence type="ECO:0000313" key="13">
    <source>
        <dbReference type="EMBL" id="TWT56179.1"/>
    </source>
</evidence>
<accession>A0A5C5X0P8</accession>
<feature type="domain" description="TonB C-terminal" evidence="12">
    <location>
        <begin position="257"/>
        <end position="346"/>
    </location>
</feature>
<keyword evidence="9 11" id="KW-0472">Membrane</keyword>
<dbReference type="InterPro" id="IPR037682">
    <property type="entry name" value="TonB_C"/>
</dbReference>
<keyword evidence="7" id="KW-0653">Protein transport</keyword>
<sequence>MHPRRCHGINAKKRNSTGRSGVVGEDSTTRGEMFAIFGRTDPAGVLLGENPGADHRSSPSPSSDTIAILTDVNRSISNQRSTFVSLAAHAVVTLGLMWIPVSALERFRTSGQRQVIAIEMTLGAAGSTADSPPESVKLPAEISEETAEEKPVKRPVELLRTPPPKRTDLDQRREMKRLVRADNGLDRMKERLPALDAARQETIPSATQDAKAPLERVATSAERPTVSDIKPKRPRRRRATTAMATVATPAVNPMAGLEATEVEFDSNPMPEYPAAAVAQRLEGTTMLRLSIDRQGRVRRAVVLRSSGSQLLDEAALAAVSKWHGKPATRFGVPIETEEVLPIRFRL</sequence>
<dbReference type="OrthoDB" id="9792439at2"/>
<dbReference type="Pfam" id="PF03544">
    <property type="entry name" value="TonB_C"/>
    <property type="match status" value="1"/>
</dbReference>
<dbReference type="EMBL" id="SJPK01000016">
    <property type="protein sequence ID" value="TWT56179.1"/>
    <property type="molecule type" value="Genomic_DNA"/>
</dbReference>
<evidence type="ECO:0000256" key="9">
    <source>
        <dbReference type="ARBA" id="ARBA00023136"/>
    </source>
</evidence>
<comment type="similarity">
    <text evidence="2">Belongs to the TonB family.</text>
</comment>
<keyword evidence="4" id="KW-1003">Cell membrane</keyword>
<organism evidence="13 14">
    <name type="scientific">Allorhodopirellula solitaria</name>
    <dbReference type="NCBI Taxonomy" id="2527987"/>
    <lineage>
        <taxon>Bacteria</taxon>
        <taxon>Pseudomonadati</taxon>
        <taxon>Planctomycetota</taxon>
        <taxon>Planctomycetia</taxon>
        <taxon>Pirellulales</taxon>
        <taxon>Pirellulaceae</taxon>
        <taxon>Allorhodopirellula</taxon>
    </lineage>
</organism>
<dbReference type="Gene3D" id="3.30.1150.10">
    <property type="match status" value="1"/>
</dbReference>
<feature type="region of interest" description="Disordered" evidence="10">
    <location>
        <begin position="204"/>
        <end position="241"/>
    </location>
</feature>
<name>A0A5C5X0P8_9BACT</name>
<keyword evidence="8 11" id="KW-1133">Transmembrane helix</keyword>
<dbReference type="GO" id="GO:0015031">
    <property type="term" value="P:protein transport"/>
    <property type="evidence" value="ECO:0007669"/>
    <property type="project" value="UniProtKB-KW"/>
</dbReference>
<dbReference type="PANTHER" id="PTHR33446">
    <property type="entry name" value="PROTEIN TONB-RELATED"/>
    <property type="match status" value="1"/>
</dbReference>
<feature type="transmembrane region" description="Helical" evidence="11">
    <location>
        <begin position="83"/>
        <end position="101"/>
    </location>
</feature>
<feature type="compositionally biased region" description="Basic residues" evidence="10">
    <location>
        <begin position="1"/>
        <end position="16"/>
    </location>
</feature>
<keyword evidence="6 11" id="KW-0812">Transmembrane</keyword>
<keyword evidence="5" id="KW-0997">Cell inner membrane</keyword>
<proteinExistence type="inferred from homology"/>
<comment type="subcellular location">
    <subcellularLocation>
        <location evidence="1">Cell inner membrane</location>
        <topology evidence="1">Single-pass membrane protein</topology>
        <orientation evidence="1">Periplasmic side</orientation>
    </subcellularLocation>
</comment>
<dbReference type="GO" id="GO:0055085">
    <property type="term" value="P:transmembrane transport"/>
    <property type="evidence" value="ECO:0007669"/>
    <property type="project" value="InterPro"/>
</dbReference>
<keyword evidence="3" id="KW-0813">Transport</keyword>
<dbReference type="SUPFAM" id="SSF74653">
    <property type="entry name" value="TolA/TonB C-terminal domain"/>
    <property type="match status" value="1"/>
</dbReference>
<comment type="caution">
    <text evidence="13">The sequence shown here is derived from an EMBL/GenBank/DDBJ whole genome shotgun (WGS) entry which is preliminary data.</text>
</comment>
<dbReference type="AlphaFoldDB" id="A0A5C5X0P8"/>
<evidence type="ECO:0000256" key="6">
    <source>
        <dbReference type="ARBA" id="ARBA00022692"/>
    </source>
</evidence>
<feature type="compositionally biased region" description="Basic and acidic residues" evidence="10">
    <location>
        <begin position="148"/>
        <end position="157"/>
    </location>
</feature>
<keyword evidence="14" id="KW-1185">Reference proteome</keyword>
<gene>
    <name evidence="13" type="ORF">CA85_45210</name>
</gene>
<dbReference type="GO" id="GO:0031992">
    <property type="term" value="F:energy transducer activity"/>
    <property type="evidence" value="ECO:0007669"/>
    <property type="project" value="TreeGrafter"/>
</dbReference>
<feature type="region of interest" description="Disordered" evidence="10">
    <location>
        <begin position="1"/>
        <end position="26"/>
    </location>
</feature>
<evidence type="ECO:0000256" key="8">
    <source>
        <dbReference type="ARBA" id="ARBA00022989"/>
    </source>
</evidence>
<dbReference type="InterPro" id="IPR051045">
    <property type="entry name" value="TonB-dependent_transducer"/>
</dbReference>
<evidence type="ECO:0000256" key="7">
    <source>
        <dbReference type="ARBA" id="ARBA00022927"/>
    </source>
</evidence>
<evidence type="ECO:0000256" key="2">
    <source>
        <dbReference type="ARBA" id="ARBA00006555"/>
    </source>
</evidence>
<dbReference type="NCBIfam" id="TIGR01352">
    <property type="entry name" value="tonB_Cterm"/>
    <property type="match status" value="1"/>
</dbReference>
<evidence type="ECO:0000256" key="4">
    <source>
        <dbReference type="ARBA" id="ARBA00022475"/>
    </source>
</evidence>
<protein>
    <submittedName>
        <fullName evidence="13">Transport protein TonB</fullName>
    </submittedName>
</protein>
<evidence type="ECO:0000256" key="5">
    <source>
        <dbReference type="ARBA" id="ARBA00022519"/>
    </source>
</evidence>
<dbReference type="PROSITE" id="PS52015">
    <property type="entry name" value="TONB_CTD"/>
    <property type="match status" value="1"/>
</dbReference>
<feature type="region of interest" description="Disordered" evidence="10">
    <location>
        <begin position="143"/>
        <end position="168"/>
    </location>
</feature>
<dbReference type="GO" id="GO:0098797">
    <property type="term" value="C:plasma membrane protein complex"/>
    <property type="evidence" value="ECO:0007669"/>
    <property type="project" value="TreeGrafter"/>
</dbReference>
<dbReference type="InterPro" id="IPR006260">
    <property type="entry name" value="TonB/TolA_C"/>
</dbReference>